<proteinExistence type="predicted"/>
<reference evidence="2" key="1">
    <citation type="submission" date="2021-12" db="EMBL/GenBank/DDBJ databases">
        <authorList>
            <person name="Martin H S."/>
        </authorList>
    </citation>
    <scope>NUCLEOTIDE SEQUENCE</scope>
</reference>
<protein>
    <submittedName>
        <fullName evidence="2">Uncharacterized protein</fullName>
    </submittedName>
</protein>
<feature type="compositionally biased region" description="Basic and acidic residues" evidence="1">
    <location>
        <begin position="145"/>
        <end position="156"/>
    </location>
</feature>
<dbReference type="EMBL" id="OV170224">
    <property type="protein sequence ID" value="CAH0724073.1"/>
    <property type="molecule type" value="Genomic_DNA"/>
</dbReference>
<evidence type="ECO:0000313" key="3">
    <source>
        <dbReference type="Proteomes" id="UP000838878"/>
    </source>
</evidence>
<feature type="non-terminal residue" evidence="2">
    <location>
        <position position="179"/>
    </location>
</feature>
<dbReference type="AlphaFoldDB" id="A0A8J9VLB0"/>
<evidence type="ECO:0000313" key="2">
    <source>
        <dbReference type="EMBL" id="CAH0724073.1"/>
    </source>
</evidence>
<feature type="region of interest" description="Disordered" evidence="1">
    <location>
        <begin position="111"/>
        <end position="179"/>
    </location>
</feature>
<accession>A0A8J9VLB0</accession>
<organism evidence="2 3">
    <name type="scientific">Brenthis ino</name>
    <name type="common">lesser marbled fritillary</name>
    <dbReference type="NCBI Taxonomy" id="405034"/>
    <lineage>
        <taxon>Eukaryota</taxon>
        <taxon>Metazoa</taxon>
        <taxon>Ecdysozoa</taxon>
        <taxon>Arthropoda</taxon>
        <taxon>Hexapoda</taxon>
        <taxon>Insecta</taxon>
        <taxon>Pterygota</taxon>
        <taxon>Neoptera</taxon>
        <taxon>Endopterygota</taxon>
        <taxon>Lepidoptera</taxon>
        <taxon>Glossata</taxon>
        <taxon>Ditrysia</taxon>
        <taxon>Papilionoidea</taxon>
        <taxon>Nymphalidae</taxon>
        <taxon>Heliconiinae</taxon>
        <taxon>Argynnini</taxon>
        <taxon>Brenthis</taxon>
    </lineage>
</organism>
<sequence length="179" mass="19547">MILRSCDASRHVTRRDGAGAVTRQRPVTFQQHSEARRHAADILLYVPTVVPRPPPAHARDATLASCFSSVNLSRVRVSDEACAPGRRREPPRARRQYTRSILYNRDQHVSSVGARRARGGAPAQGPGSGQSAARVRAGGCLDTYTHTEEIERRQDEESPLIAGLIGGSNMFHRGSNEAS</sequence>
<name>A0A8J9VLB0_9NEOP</name>
<keyword evidence="3" id="KW-1185">Reference proteome</keyword>
<dbReference type="Proteomes" id="UP000838878">
    <property type="component" value="Chromosome 4"/>
</dbReference>
<feature type="compositionally biased region" description="Low complexity" evidence="1">
    <location>
        <begin position="111"/>
        <end position="134"/>
    </location>
</feature>
<gene>
    <name evidence="2" type="ORF">BINO364_LOCUS9830</name>
</gene>
<evidence type="ECO:0000256" key="1">
    <source>
        <dbReference type="SAM" id="MobiDB-lite"/>
    </source>
</evidence>